<protein>
    <recommendedName>
        <fullName evidence="3">Short chain dehydrogenase</fullName>
    </recommendedName>
</protein>
<organism evidence="1 2">
    <name type="scientific">Rossellomorea vietnamensis</name>
    <dbReference type="NCBI Taxonomy" id="218284"/>
    <lineage>
        <taxon>Bacteria</taxon>
        <taxon>Bacillati</taxon>
        <taxon>Bacillota</taxon>
        <taxon>Bacilli</taxon>
        <taxon>Bacillales</taxon>
        <taxon>Bacillaceae</taxon>
        <taxon>Rossellomorea</taxon>
    </lineage>
</organism>
<evidence type="ECO:0008006" key="3">
    <source>
        <dbReference type="Google" id="ProtNLM"/>
    </source>
</evidence>
<dbReference type="Proteomes" id="UP000323317">
    <property type="component" value="Unassembled WGS sequence"/>
</dbReference>
<name>A0A5D4K737_9BACI</name>
<dbReference type="AlphaFoldDB" id="A0A5D4K737"/>
<dbReference type="Gene3D" id="3.40.50.720">
    <property type="entry name" value="NAD(P)-binding Rossmann-like Domain"/>
    <property type="match status" value="1"/>
</dbReference>
<reference evidence="1 2" key="1">
    <citation type="submission" date="2019-08" db="EMBL/GenBank/DDBJ databases">
        <title>Bacillus genomes from the desert of Cuatro Cienegas, Coahuila.</title>
        <authorList>
            <person name="Olmedo-Alvarez G."/>
        </authorList>
    </citation>
    <scope>NUCLEOTIDE SEQUENCE [LARGE SCALE GENOMIC DNA]</scope>
    <source>
        <strain evidence="1 2">CH40_1T</strain>
    </source>
</reference>
<evidence type="ECO:0000313" key="1">
    <source>
        <dbReference type="EMBL" id="TYR73227.1"/>
    </source>
</evidence>
<dbReference type="InterPro" id="IPR036291">
    <property type="entry name" value="NAD(P)-bd_dom_sf"/>
</dbReference>
<dbReference type="EMBL" id="VTEH01000020">
    <property type="protein sequence ID" value="TYR73227.1"/>
    <property type="molecule type" value="Genomic_DNA"/>
</dbReference>
<gene>
    <name evidence="1" type="ORF">FZC79_19350</name>
</gene>
<proteinExistence type="predicted"/>
<sequence>MKRTLIIGGTGMLGGVVDHLVRKGEKVTVLARSREKFTRMLERYGLSEQEAAFLQEDYFDTSALIRALMEHIKLNGMFDEAVIWMRSSAGESFEAVMEFLSKTCGHLDVFRLHGSSAAYQPLPENHFQSINMHHIILGFKIEDGESRWLTNAEISEGVNAALETRIPVIITGITEPCHRRPGY</sequence>
<comment type="caution">
    <text evidence="1">The sequence shown here is derived from an EMBL/GenBank/DDBJ whole genome shotgun (WGS) entry which is preliminary data.</text>
</comment>
<dbReference type="RefSeq" id="WP_148948391.1">
    <property type="nucleotide sequence ID" value="NZ_VTEH01000020.1"/>
</dbReference>
<accession>A0A5D4K737</accession>
<dbReference type="SUPFAM" id="SSF51735">
    <property type="entry name" value="NAD(P)-binding Rossmann-fold domains"/>
    <property type="match status" value="1"/>
</dbReference>
<evidence type="ECO:0000313" key="2">
    <source>
        <dbReference type="Proteomes" id="UP000323317"/>
    </source>
</evidence>